<accession>A0A068YHH0</accession>
<sequence length="84" mass="10064">MPRVGTSFKRNLQSCRYDHGRPAYGFRKHFRALLVLPSCAIPLYISRRRPFLYENKAKVNSCTIRECQIIVYFNLYFLFVGIWR</sequence>
<dbReference type="EMBL" id="LN902846">
    <property type="protein sequence ID" value="CDS41661.1"/>
    <property type="molecule type" value="Genomic_DNA"/>
</dbReference>
<evidence type="ECO:0000313" key="1">
    <source>
        <dbReference type="EMBL" id="CDS41661.1"/>
    </source>
</evidence>
<gene>
    <name evidence="1" type="ORF">EmuJ_000933100</name>
</gene>
<reference evidence="1" key="2">
    <citation type="submission" date="2015-11" db="EMBL/GenBank/DDBJ databases">
        <authorList>
            <person name="Zhang Y."/>
            <person name="Guo Z."/>
        </authorList>
    </citation>
    <scope>NUCLEOTIDE SEQUENCE</scope>
</reference>
<keyword evidence="2" id="KW-1185">Reference proteome</keyword>
<name>A0A068YHH0_ECHMU</name>
<dbReference type="Proteomes" id="UP000017246">
    <property type="component" value="Unassembled WGS sequence"/>
</dbReference>
<evidence type="ECO:0000313" key="2">
    <source>
        <dbReference type="Proteomes" id="UP000017246"/>
    </source>
</evidence>
<reference evidence="1" key="1">
    <citation type="journal article" date="2013" name="Nature">
        <title>The genomes of four tapeworm species reveal adaptations to parasitism.</title>
        <authorList>
            <person name="Tsai I.J."/>
            <person name="Zarowiecki M."/>
            <person name="Holroyd N."/>
            <person name="Garciarrubio A."/>
            <person name="Sanchez-Flores A."/>
            <person name="Brooks K.L."/>
            <person name="Tracey A."/>
            <person name="Bobes R.J."/>
            <person name="Fragoso G."/>
            <person name="Sciutto E."/>
            <person name="Aslett M."/>
            <person name="Beasley H."/>
            <person name="Bennett H.M."/>
            <person name="Cai J."/>
            <person name="Camicia F."/>
            <person name="Clark R."/>
            <person name="Cucher M."/>
            <person name="De Silva N."/>
            <person name="Day T.A."/>
            <person name="Deplazes P."/>
            <person name="Estrada K."/>
            <person name="Fernandez C."/>
            <person name="Holland P.W."/>
            <person name="Hou J."/>
            <person name="Hu S."/>
            <person name="Huckvale T."/>
            <person name="Hung S.S."/>
            <person name="Kamenetzky L."/>
            <person name="Keane J.A."/>
            <person name="Kiss F."/>
            <person name="Koziol U."/>
            <person name="Lambert O."/>
            <person name="Liu K."/>
            <person name="Luo X."/>
            <person name="Luo Y."/>
            <person name="Macchiaroli N."/>
            <person name="Nichol S."/>
            <person name="Paps J."/>
            <person name="Parkinson J."/>
            <person name="Pouchkina-Stantcheva N."/>
            <person name="Riddiford N."/>
            <person name="Rosenzvit M."/>
            <person name="Salinas G."/>
            <person name="Wasmuth J.D."/>
            <person name="Zamanian M."/>
            <person name="Zheng Y."/>
            <person name="Cai X."/>
            <person name="Soberon X."/>
            <person name="Olson P.D."/>
            <person name="Laclette J.P."/>
            <person name="Brehm K."/>
            <person name="Berriman M."/>
            <person name="Garciarrubio A."/>
            <person name="Bobes R.J."/>
            <person name="Fragoso G."/>
            <person name="Sanchez-Flores A."/>
            <person name="Estrada K."/>
            <person name="Cevallos M.A."/>
            <person name="Morett E."/>
            <person name="Gonzalez V."/>
            <person name="Portillo T."/>
            <person name="Ochoa-Leyva A."/>
            <person name="Jose M.V."/>
            <person name="Sciutto E."/>
            <person name="Landa A."/>
            <person name="Jimenez L."/>
            <person name="Valdes V."/>
            <person name="Carrero J.C."/>
            <person name="Larralde C."/>
            <person name="Morales-Montor J."/>
            <person name="Limon-Lason J."/>
            <person name="Soberon X."/>
            <person name="Laclette J.P."/>
        </authorList>
    </citation>
    <scope>NUCLEOTIDE SEQUENCE [LARGE SCALE GENOMIC DNA]</scope>
</reference>
<organism evidence="1 2">
    <name type="scientific">Echinococcus multilocularis</name>
    <name type="common">Fox tapeworm</name>
    <dbReference type="NCBI Taxonomy" id="6211"/>
    <lineage>
        <taxon>Eukaryota</taxon>
        <taxon>Metazoa</taxon>
        <taxon>Spiralia</taxon>
        <taxon>Lophotrochozoa</taxon>
        <taxon>Platyhelminthes</taxon>
        <taxon>Cestoda</taxon>
        <taxon>Eucestoda</taxon>
        <taxon>Cyclophyllidea</taxon>
        <taxon>Taeniidae</taxon>
        <taxon>Echinococcus</taxon>
    </lineage>
</organism>
<proteinExistence type="predicted"/>
<protein>
    <submittedName>
        <fullName evidence="1">Expressed protein</fullName>
    </submittedName>
</protein>
<dbReference type="AlphaFoldDB" id="A0A068YHH0"/>